<dbReference type="Pfam" id="PF03514">
    <property type="entry name" value="GRAS"/>
    <property type="match status" value="1"/>
</dbReference>
<accession>A0AAD8N975</accession>
<reference evidence="5" key="1">
    <citation type="submission" date="2023-02" db="EMBL/GenBank/DDBJ databases">
        <title>Genome of toxic invasive species Heracleum sosnowskyi carries increased number of genes despite the absence of recent whole-genome duplications.</title>
        <authorList>
            <person name="Schelkunov M."/>
            <person name="Shtratnikova V."/>
            <person name="Makarenko M."/>
            <person name="Klepikova A."/>
            <person name="Omelchenko D."/>
            <person name="Novikova G."/>
            <person name="Obukhova E."/>
            <person name="Bogdanov V."/>
            <person name="Penin A."/>
            <person name="Logacheva M."/>
        </authorList>
    </citation>
    <scope>NUCLEOTIDE SEQUENCE</scope>
    <source>
        <strain evidence="5">Hsosn_3</strain>
        <tissue evidence="5">Leaf</tissue>
    </source>
</reference>
<feature type="region of interest" description="VHIID" evidence="3">
    <location>
        <begin position="435"/>
        <end position="500"/>
    </location>
</feature>
<sequence>MKDMHLPLDFHGKWGFDSLVSKDLISSSLSDPYFNKNTQSTLVEPTSVLDNISSPNPPTSTSTLSSSLGSGRAGGGGGGCSTDTAAVAAVSGNPSSNWAQNEANSSNNVVGQQIQEISGGGDSHRSIEKCGLGMEDWESVLSESAAASPSQEQSVLGWIMGDVEDPSLGLNKVLQIGGGDYDFNVGFGGMNQGFGLENSNTIGSSSAHLMPTSFPQKVAPNYTNAQNPMFSPLASNVGSVAQQIYNPQMLINQNQAQQTQNPAFFLPVSFNDTQQDQHLFVPPHPKRHNSGNLESTSPVPKGPFIDSGQEIFSGRQQQQQQSFPGVPNFSQQRSSVVARPKFVRDELGQQQLQQQAIIDQLFKASELLLSGNVMLLQGILARLNHQLSPIGKPFLRSAYYCKEALQLLLQTNNNMNPLSTSNSSPFNLIFKIGAYKSFSEISPVLQFANFTCNQALLEATDGYDRIHIIDFDIGYGGQWASFMQELALKNDGVPSLKITAFASPSTPHDQLELGLTRENLNHFASEINMGFEFEIVSLDALTSTSWSLPLHVLESDAVAVNLPAGSFFNHQVSLPMVLQFIKQLSPKIIVSADRGCDRTDLPFPNHVIHVVQSYTNLLESLDAVNLNHDTLNKIERFLLQPGIEKIVMGRYRSPEKSQHWRNLFLSSGFSPLGFSNFTESQAECVVKRTPVQGYHVEKRQSSLVLCWQRRELISVSAWRC</sequence>
<feature type="compositionally biased region" description="Low complexity" evidence="4">
    <location>
        <begin position="59"/>
        <end position="70"/>
    </location>
</feature>
<evidence type="ECO:0000313" key="6">
    <source>
        <dbReference type="Proteomes" id="UP001237642"/>
    </source>
</evidence>
<evidence type="ECO:0000256" key="3">
    <source>
        <dbReference type="PROSITE-ProRule" id="PRU01191"/>
    </source>
</evidence>
<name>A0AAD8N975_9APIA</name>
<dbReference type="PROSITE" id="PS50985">
    <property type="entry name" value="GRAS"/>
    <property type="match status" value="1"/>
</dbReference>
<dbReference type="Proteomes" id="UP001237642">
    <property type="component" value="Unassembled WGS sequence"/>
</dbReference>
<dbReference type="PANTHER" id="PTHR31636">
    <property type="entry name" value="OSJNBA0084A10.13 PROTEIN-RELATED"/>
    <property type="match status" value="1"/>
</dbReference>
<comment type="caution">
    <text evidence="5">The sequence shown here is derived from an EMBL/GenBank/DDBJ whole genome shotgun (WGS) entry which is preliminary data.</text>
</comment>
<feature type="region of interest" description="Disordered" evidence="4">
    <location>
        <begin position="48"/>
        <end position="80"/>
    </location>
</feature>
<keyword evidence="6" id="KW-1185">Reference proteome</keyword>
<dbReference type="InterPro" id="IPR005202">
    <property type="entry name" value="TF_GRAS"/>
</dbReference>
<keyword evidence="2" id="KW-0804">Transcription</keyword>
<feature type="region of interest" description="SAW" evidence="3">
    <location>
        <begin position="648"/>
        <end position="719"/>
    </location>
</feature>
<protein>
    <submittedName>
        <fullName evidence="5">Scarecrow-like protein 27</fullName>
    </submittedName>
</protein>
<organism evidence="5 6">
    <name type="scientific">Heracleum sosnowskyi</name>
    <dbReference type="NCBI Taxonomy" id="360622"/>
    <lineage>
        <taxon>Eukaryota</taxon>
        <taxon>Viridiplantae</taxon>
        <taxon>Streptophyta</taxon>
        <taxon>Embryophyta</taxon>
        <taxon>Tracheophyta</taxon>
        <taxon>Spermatophyta</taxon>
        <taxon>Magnoliopsida</taxon>
        <taxon>eudicotyledons</taxon>
        <taxon>Gunneridae</taxon>
        <taxon>Pentapetalae</taxon>
        <taxon>asterids</taxon>
        <taxon>campanulids</taxon>
        <taxon>Apiales</taxon>
        <taxon>Apiaceae</taxon>
        <taxon>Apioideae</taxon>
        <taxon>apioid superclade</taxon>
        <taxon>Tordylieae</taxon>
        <taxon>Tordyliinae</taxon>
        <taxon>Heracleum</taxon>
    </lineage>
</organism>
<comment type="similarity">
    <text evidence="3">Belongs to the GRAS family.</text>
</comment>
<keyword evidence="1" id="KW-0805">Transcription regulation</keyword>
<feature type="short sequence motif" description="VHIID" evidence="3">
    <location>
        <begin position="466"/>
        <end position="470"/>
    </location>
</feature>
<evidence type="ECO:0000313" key="5">
    <source>
        <dbReference type="EMBL" id="KAK1400652.1"/>
    </source>
</evidence>
<proteinExistence type="inferred from homology"/>
<gene>
    <name evidence="5" type="ORF">POM88_000257</name>
</gene>
<dbReference type="EMBL" id="JAUIZM010000001">
    <property type="protein sequence ID" value="KAK1400652.1"/>
    <property type="molecule type" value="Genomic_DNA"/>
</dbReference>
<comment type="caution">
    <text evidence="3">Lacks conserved residue(s) required for the propagation of feature annotation.</text>
</comment>
<evidence type="ECO:0000256" key="4">
    <source>
        <dbReference type="SAM" id="MobiDB-lite"/>
    </source>
</evidence>
<dbReference type="AlphaFoldDB" id="A0AAD8N975"/>
<feature type="compositionally biased region" description="Gly residues" evidence="4">
    <location>
        <begin position="71"/>
        <end position="80"/>
    </location>
</feature>
<evidence type="ECO:0000256" key="1">
    <source>
        <dbReference type="ARBA" id="ARBA00023015"/>
    </source>
</evidence>
<evidence type="ECO:0000256" key="2">
    <source>
        <dbReference type="ARBA" id="ARBA00023163"/>
    </source>
</evidence>
<reference evidence="5" key="2">
    <citation type="submission" date="2023-05" db="EMBL/GenBank/DDBJ databases">
        <authorList>
            <person name="Schelkunov M.I."/>
        </authorList>
    </citation>
    <scope>NUCLEOTIDE SEQUENCE</scope>
    <source>
        <strain evidence="5">Hsosn_3</strain>
        <tissue evidence="5">Leaf</tissue>
    </source>
</reference>
<feature type="region of interest" description="Leucine repeat II (LRII)" evidence="3">
    <location>
        <begin position="515"/>
        <end position="547"/>
    </location>
</feature>